<dbReference type="OrthoDB" id="29192at2759"/>
<feature type="transmembrane region" description="Helical" evidence="10">
    <location>
        <begin position="773"/>
        <end position="795"/>
    </location>
</feature>
<keyword evidence="6" id="KW-0547">Nucleotide-binding</keyword>
<keyword evidence="8 10" id="KW-1133">Transmembrane helix</keyword>
<dbReference type="STRING" id="361077.A0A152A7A3"/>
<evidence type="ECO:0000256" key="2">
    <source>
        <dbReference type="ARBA" id="ARBA00009726"/>
    </source>
</evidence>
<dbReference type="Gene3D" id="1.20.1560.10">
    <property type="entry name" value="ABC transporter type 1, transmembrane domain"/>
    <property type="match status" value="2"/>
</dbReference>
<dbReference type="PROSITE" id="PS50929">
    <property type="entry name" value="ABC_TM1F"/>
    <property type="match status" value="2"/>
</dbReference>
<evidence type="ECO:0000256" key="9">
    <source>
        <dbReference type="ARBA" id="ARBA00023136"/>
    </source>
</evidence>
<dbReference type="InterPro" id="IPR044746">
    <property type="entry name" value="ABCC_6TM_D1"/>
</dbReference>
<dbReference type="FunFam" id="3.40.50.300:FF:000997">
    <property type="entry name" value="Multidrug resistance-associated protein 1"/>
    <property type="match status" value="1"/>
</dbReference>
<evidence type="ECO:0000256" key="6">
    <source>
        <dbReference type="ARBA" id="ARBA00022741"/>
    </source>
</evidence>
<dbReference type="CDD" id="cd18579">
    <property type="entry name" value="ABC_6TM_ABCC_D1"/>
    <property type="match status" value="1"/>
</dbReference>
<evidence type="ECO:0000256" key="3">
    <source>
        <dbReference type="ARBA" id="ARBA00022448"/>
    </source>
</evidence>
<evidence type="ECO:0000256" key="1">
    <source>
        <dbReference type="ARBA" id="ARBA00004141"/>
    </source>
</evidence>
<comment type="subcellular location">
    <subcellularLocation>
        <location evidence="1">Membrane</location>
        <topology evidence="1">Multi-pass membrane protein</topology>
    </subcellularLocation>
</comment>
<comment type="similarity">
    <text evidence="2">Belongs to the ABC transporter superfamily. ABCC family. Conjugate transporter (TC 3.A.1.208) subfamily.</text>
</comment>
<dbReference type="Pfam" id="PF00005">
    <property type="entry name" value="ABC_tran"/>
    <property type="match status" value="2"/>
</dbReference>
<dbReference type="GO" id="GO:0140359">
    <property type="term" value="F:ABC-type transporter activity"/>
    <property type="evidence" value="ECO:0007669"/>
    <property type="project" value="InterPro"/>
</dbReference>
<evidence type="ECO:0000256" key="8">
    <source>
        <dbReference type="ARBA" id="ARBA00022989"/>
    </source>
</evidence>
<dbReference type="InterPro" id="IPR011527">
    <property type="entry name" value="ABC1_TM_dom"/>
</dbReference>
<evidence type="ECO:0000313" key="14">
    <source>
        <dbReference type="Proteomes" id="UP000076078"/>
    </source>
</evidence>
<dbReference type="PROSITE" id="PS50893">
    <property type="entry name" value="ABC_TRANSPORTER_2"/>
    <property type="match status" value="2"/>
</dbReference>
<feature type="domain" description="ABC transmembrane type-1" evidence="12">
    <location>
        <begin position="727"/>
        <end position="1019"/>
    </location>
</feature>
<evidence type="ECO:0000259" key="11">
    <source>
        <dbReference type="PROSITE" id="PS50893"/>
    </source>
</evidence>
<dbReference type="GO" id="GO:0016020">
    <property type="term" value="C:membrane"/>
    <property type="evidence" value="ECO:0007669"/>
    <property type="project" value="UniProtKB-SubCell"/>
</dbReference>
<feature type="transmembrane region" description="Helical" evidence="10">
    <location>
        <begin position="962"/>
        <end position="981"/>
    </location>
</feature>
<dbReference type="EMBL" id="LODT01000004">
    <property type="protein sequence ID" value="KYR02108.1"/>
    <property type="molecule type" value="Genomic_DNA"/>
</dbReference>
<gene>
    <name evidence="13" type="ORF">DLAC_00908</name>
</gene>
<evidence type="ECO:0000259" key="12">
    <source>
        <dbReference type="PROSITE" id="PS50929"/>
    </source>
</evidence>
<evidence type="ECO:0000256" key="7">
    <source>
        <dbReference type="ARBA" id="ARBA00022840"/>
    </source>
</evidence>
<name>A0A152A7A3_TIELA</name>
<dbReference type="PANTHER" id="PTHR24223">
    <property type="entry name" value="ATP-BINDING CASSETTE SUB-FAMILY C"/>
    <property type="match status" value="1"/>
</dbReference>
<keyword evidence="5" id="KW-0677">Repeat</keyword>
<dbReference type="GO" id="GO:0005524">
    <property type="term" value="F:ATP binding"/>
    <property type="evidence" value="ECO:0007669"/>
    <property type="project" value="UniProtKB-KW"/>
</dbReference>
<accession>A0A152A7A3</accession>
<proteinExistence type="inferred from homology"/>
<keyword evidence="3" id="KW-0813">Transport</keyword>
<dbReference type="FunFam" id="1.20.1560.10:FF:000010">
    <property type="entry name" value="Multidrug resistance-associated ABC transporter"/>
    <property type="match status" value="1"/>
</dbReference>
<dbReference type="CDD" id="cd18580">
    <property type="entry name" value="ABC_6TM_ABCC_D2"/>
    <property type="match status" value="1"/>
</dbReference>
<dbReference type="SUPFAM" id="SSF90123">
    <property type="entry name" value="ABC transporter transmembrane region"/>
    <property type="match status" value="2"/>
</dbReference>
<dbReference type="InterPro" id="IPR044726">
    <property type="entry name" value="ABCC_6TM_D2"/>
</dbReference>
<dbReference type="InterPro" id="IPR003439">
    <property type="entry name" value="ABC_transporter-like_ATP-bd"/>
</dbReference>
<feature type="transmembrane region" description="Helical" evidence="10">
    <location>
        <begin position="987"/>
        <end position="1007"/>
    </location>
</feature>
<feature type="transmembrane region" description="Helical" evidence="10">
    <location>
        <begin position="231"/>
        <end position="254"/>
    </location>
</feature>
<dbReference type="Proteomes" id="UP000076078">
    <property type="component" value="Unassembled WGS sequence"/>
</dbReference>
<keyword evidence="4 10" id="KW-0812">Transmembrane</keyword>
<evidence type="ECO:0000313" key="13">
    <source>
        <dbReference type="EMBL" id="KYR02108.1"/>
    </source>
</evidence>
<comment type="caution">
    <text evidence="13">The sequence shown here is derived from an EMBL/GenBank/DDBJ whole genome shotgun (WGS) entry which is preliminary data.</text>
</comment>
<dbReference type="InterPro" id="IPR017871">
    <property type="entry name" value="ABC_transporter-like_CS"/>
</dbReference>
<keyword evidence="7" id="KW-0067">ATP-binding</keyword>
<dbReference type="InterPro" id="IPR050173">
    <property type="entry name" value="ABC_transporter_C-like"/>
</dbReference>
<dbReference type="FunFam" id="3.40.50.300:FF:000610">
    <property type="entry name" value="Multidrug resistance-associated ABC transporter"/>
    <property type="match status" value="1"/>
</dbReference>
<protein>
    <submittedName>
        <fullName evidence="13">ABC transporter C family protein</fullName>
    </submittedName>
</protein>
<dbReference type="OMA" id="INIPREG"/>
<feature type="domain" description="ABC transporter" evidence="11">
    <location>
        <begin position="1057"/>
        <end position="1291"/>
    </location>
</feature>
<feature type="transmembrane region" description="Helical" evidence="10">
    <location>
        <begin position="135"/>
        <end position="157"/>
    </location>
</feature>
<evidence type="ECO:0000256" key="4">
    <source>
        <dbReference type="ARBA" id="ARBA00022692"/>
    </source>
</evidence>
<dbReference type="PANTHER" id="PTHR24223:SF172">
    <property type="entry name" value="ABC TRANSPORTER C FAMILY MEMBER 1-RELATED"/>
    <property type="match status" value="1"/>
</dbReference>
<dbReference type="SUPFAM" id="SSF52540">
    <property type="entry name" value="P-loop containing nucleoside triphosphate hydrolases"/>
    <property type="match status" value="2"/>
</dbReference>
<feature type="domain" description="ABC transporter" evidence="11">
    <location>
        <begin position="416"/>
        <end position="645"/>
    </location>
</feature>
<feature type="transmembrane region" description="Helical" evidence="10">
    <location>
        <begin position="876"/>
        <end position="893"/>
    </location>
</feature>
<feature type="transmembrane region" description="Helical" evidence="10">
    <location>
        <begin position="104"/>
        <end position="123"/>
    </location>
</feature>
<feature type="transmembrane region" description="Helical" evidence="10">
    <location>
        <begin position="723"/>
        <end position="740"/>
    </location>
</feature>
<dbReference type="Gene3D" id="3.40.50.300">
    <property type="entry name" value="P-loop containing nucleotide triphosphate hydrolases"/>
    <property type="match status" value="2"/>
</dbReference>
<feature type="transmembrane region" description="Helical" evidence="10">
    <location>
        <begin position="320"/>
        <end position="345"/>
    </location>
</feature>
<dbReference type="InterPro" id="IPR027417">
    <property type="entry name" value="P-loop_NTPase"/>
</dbReference>
<dbReference type="GO" id="GO:0030587">
    <property type="term" value="P:sorocarp development"/>
    <property type="evidence" value="ECO:0007669"/>
    <property type="project" value="UniProtKB-ARBA"/>
</dbReference>
<evidence type="ECO:0000256" key="5">
    <source>
        <dbReference type="ARBA" id="ARBA00022737"/>
    </source>
</evidence>
<dbReference type="SMART" id="SM00382">
    <property type="entry name" value="AAA"/>
    <property type="match status" value="2"/>
</dbReference>
<keyword evidence="14" id="KW-1185">Reference proteome</keyword>
<organism evidence="13 14">
    <name type="scientific">Tieghemostelium lacteum</name>
    <name type="common">Slime mold</name>
    <name type="synonym">Dictyostelium lacteum</name>
    <dbReference type="NCBI Taxonomy" id="361077"/>
    <lineage>
        <taxon>Eukaryota</taxon>
        <taxon>Amoebozoa</taxon>
        <taxon>Evosea</taxon>
        <taxon>Eumycetozoa</taxon>
        <taxon>Dictyostelia</taxon>
        <taxon>Dictyosteliales</taxon>
        <taxon>Raperosteliaceae</taxon>
        <taxon>Tieghemostelium</taxon>
    </lineage>
</organism>
<keyword evidence="9 10" id="KW-0472">Membrane</keyword>
<dbReference type="CDD" id="cd03250">
    <property type="entry name" value="ABCC_MRP_domain1"/>
    <property type="match status" value="1"/>
</dbReference>
<sequence>MIIDRIINKLYFKKYTLIDSYQDNNDIASPEDSATVIEKLFYTWIESLVKKGYRSPLQLRDIYQFPRRLQIDKTVDDGFGVVDYGRRWPLISHFYRKFTITNHLAIGFKTIAIVMSIVTPLVFKQLLNSIQTNQLSMHSLMWCIALFVSSLIGTMSVQHGYHWGMTSAIQVKSSLVSKIYEKMLRLNNYSKSLYSIGKIMNMVSADGDSFLYYFWDNHIELFLLPIQITGLLIVLFYVVGLAGLFGFIVMVVMLPVNTFLGGRASVCYRESLVYNDDRLSLISELINGIQFLKLYAWEKSFIDRIKEKRGPQLQWQWKMVIYWLLSNLLTQSLSAVVLLITLFFYSLFGHQLDVTIAFTSLTIFNNLRKPLEFLPESIQRILKLLESSKRIEDYFKAPEIGIEIDYEVTNTENEEIYIKNAHFDWTDGKGDASTLNTNVTKEINFRAPVGKLTMICGSVGSGKSSLLLSLMGEIHKTCGEVRSLKSVGYTSQQPFLMGCSLRENILFGKPYDRKRYLQVLEACALNLDIHQFPGRDQTEIGERGLNLSGGQKQRIALARALYADCQCLIMDDPLSAVDTRVAKHLFINAINGPLAEGKTRILVTHQLQYLSSADHIALFHNDTLIQGTYEELSQKGINFQSILDLKRLRPESEEDDDDQSLIDHELDGNTHDHDLKIPIDSLIVDQVDDGHMEMSKLIVEEERGSSDFGYGSWLLYARSGGSWYYFLFITFLYVLGQLVFQSSDYWLAIWSQSKSTSLSDSQSLASTATSDSYYLKIYLILIVSFIFLIGSRFVLLSRYALNAAKVLHDHMLLSVTLAPCQFFLENPSGRILNRFSRDVTDIDIKILPELSDILHCASTIIVSMLIMAYLNPYITLPLLVFVLPYVVVQRIYLPTSMELKRMEAVTKSPVFSILQETYQGLITIRVHQQQQRFIQELRKRLELNLRIFHFQYTTHRYMSMRLEIISSLVVLFASFIAVLQNNQENPGISSLMITTAFGMTGFISWGVKQVSDLSLKMNSVERVNTYINIPREGGSGISHELPSSQQVSNEWPKNGNIEFKDLSVRYKNTSDPVLNGITFSIQSQEKIGIVGRTGSGKTTLGFSLFRLVEACSGQIEIDGQDISQMSLYDLRSRLACVPQDPFIFSGSIRGNLDPFNQFSDHEIWTNLELVQLKKLVTHMPLKLNTHISEGGSGLSVGQKQLFCLCRALLRKSKIVLLDESSASLDFTTDSIIKSVIRNYLKESTVITVAHRLDTIIDSDKILVIDQGQLIEFDSPQNLMNLKNSKFSKLVNAFHLHHK</sequence>
<feature type="domain" description="ABC transmembrane type-1" evidence="12">
    <location>
        <begin position="104"/>
        <end position="383"/>
    </location>
</feature>
<dbReference type="InParanoid" id="A0A152A7A3"/>
<dbReference type="CDD" id="cd03244">
    <property type="entry name" value="ABCC_MRP_domain2"/>
    <property type="match status" value="1"/>
</dbReference>
<dbReference type="InterPro" id="IPR003593">
    <property type="entry name" value="AAA+_ATPase"/>
</dbReference>
<dbReference type="InterPro" id="IPR036640">
    <property type="entry name" value="ABC1_TM_sf"/>
</dbReference>
<dbReference type="Pfam" id="PF00664">
    <property type="entry name" value="ABC_membrane"/>
    <property type="match status" value="2"/>
</dbReference>
<dbReference type="PROSITE" id="PS00211">
    <property type="entry name" value="ABC_TRANSPORTER_1"/>
    <property type="match status" value="2"/>
</dbReference>
<reference evidence="13 14" key="1">
    <citation type="submission" date="2015-12" db="EMBL/GenBank/DDBJ databases">
        <title>Dictyostelia acquired genes for synthesis and detection of signals that induce cell-type specialization by lateral gene transfer from prokaryotes.</title>
        <authorList>
            <person name="Gloeckner G."/>
            <person name="Schaap P."/>
        </authorList>
    </citation>
    <scope>NUCLEOTIDE SEQUENCE [LARGE SCALE GENOMIC DNA]</scope>
    <source>
        <strain evidence="13 14">TK</strain>
    </source>
</reference>
<evidence type="ECO:0000256" key="10">
    <source>
        <dbReference type="SAM" id="Phobius"/>
    </source>
</evidence>
<dbReference type="GO" id="GO:0016887">
    <property type="term" value="F:ATP hydrolysis activity"/>
    <property type="evidence" value="ECO:0007669"/>
    <property type="project" value="InterPro"/>
</dbReference>